<dbReference type="InterPro" id="IPR022606">
    <property type="entry name" value="DUF2914"/>
</dbReference>
<dbReference type="Proteomes" id="UP000323337">
    <property type="component" value="Unassembled WGS sequence"/>
</dbReference>
<proteinExistence type="predicted"/>
<evidence type="ECO:0000313" key="3">
    <source>
        <dbReference type="Proteomes" id="UP000323337"/>
    </source>
</evidence>
<name>A0A5D0MRE5_FLESI</name>
<dbReference type="RefSeq" id="WP_303701005.1">
    <property type="nucleotide sequence ID" value="NZ_VSIV01000140.1"/>
</dbReference>
<accession>A0A5D0MRE5</accession>
<reference evidence="2 3" key="1">
    <citation type="submission" date="2019-08" db="EMBL/GenBank/DDBJ databases">
        <title>Genomic characterization of a novel candidate phylum (ARYD3) from a high temperature, high salinity tertiary oil reservoir in north central Oklahoma, USA.</title>
        <authorList>
            <person name="Youssef N.H."/>
            <person name="Yadav A."/>
            <person name="Elshahed M.S."/>
        </authorList>
    </citation>
    <scope>NUCLEOTIDE SEQUENCE [LARGE SCALE GENOMIC DNA]</scope>
    <source>
        <strain evidence="2">ARYD1</strain>
    </source>
</reference>
<dbReference type="Pfam" id="PF11141">
    <property type="entry name" value="DUF2914"/>
    <property type="match status" value="1"/>
</dbReference>
<evidence type="ECO:0000313" key="2">
    <source>
        <dbReference type="EMBL" id="TYB33459.1"/>
    </source>
</evidence>
<organism evidence="2 3">
    <name type="scientific">Flexistipes sinusarabici</name>
    <dbReference type="NCBI Taxonomy" id="2352"/>
    <lineage>
        <taxon>Bacteria</taxon>
        <taxon>Pseudomonadati</taxon>
        <taxon>Deferribacterota</taxon>
        <taxon>Deferribacteres</taxon>
        <taxon>Deferribacterales</taxon>
        <taxon>Flexistipitaceae</taxon>
        <taxon>Flexistipes</taxon>
    </lineage>
</organism>
<protein>
    <submittedName>
        <fullName evidence="2">DUF2914 domain-containing protein</fullName>
    </submittedName>
</protein>
<gene>
    <name evidence="2" type="ORF">FXF49_05995</name>
</gene>
<evidence type="ECO:0000259" key="1">
    <source>
        <dbReference type="Pfam" id="PF11141"/>
    </source>
</evidence>
<feature type="domain" description="DUF2914" evidence="1">
    <location>
        <begin position="76"/>
        <end position="136"/>
    </location>
</feature>
<dbReference type="AlphaFoldDB" id="A0A5D0MRE5"/>
<dbReference type="EMBL" id="VSIV01000140">
    <property type="protein sequence ID" value="TYB33459.1"/>
    <property type="molecule type" value="Genomic_DNA"/>
</dbReference>
<sequence>MKNKSALFFRLTSKMSSVILILLIFSTAVLAKTEVLRINIAKDIENLKPVKTGKSFDNSVGKLYCFTEIKTDEYPTKVVHVWLYNDNIIAEVPLEVNSTTWRTYSSKKILPKWVGNWKVEIYSNDGELIDSTEFSIK</sequence>
<comment type="caution">
    <text evidence="2">The sequence shown here is derived from an EMBL/GenBank/DDBJ whole genome shotgun (WGS) entry which is preliminary data.</text>
</comment>